<keyword evidence="3" id="KW-0862">Zinc</keyword>
<evidence type="ECO:0000256" key="3">
    <source>
        <dbReference type="ARBA" id="ARBA00022833"/>
    </source>
</evidence>
<dbReference type="AlphaFoldDB" id="E3PYC9"/>
<dbReference type="EMBL" id="FP565833">
    <property type="protein sequence ID" value="CBH28894.1"/>
    <property type="molecule type" value="Genomic_DNA"/>
</dbReference>
<dbReference type="GO" id="GO:0006412">
    <property type="term" value="P:translation"/>
    <property type="evidence" value="ECO:0007669"/>
    <property type="project" value="InterPro"/>
</dbReference>
<dbReference type="InterPro" id="IPR023407">
    <property type="entry name" value="Ribosomal_eS27_Zn-bd_dom_sf"/>
</dbReference>
<reference evidence="6" key="1">
    <citation type="submission" date="2009-10" db="EMBL/GenBank/DDBJ databases">
        <authorList>
            <person name="Genoscope - CEA"/>
        </authorList>
    </citation>
    <scope>NUCLEOTIDE SEQUENCE</scope>
    <source>
        <strain evidence="6">Undeen</strain>
    </source>
</reference>
<dbReference type="PANTHER" id="PTHR11594">
    <property type="entry name" value="40S RIBOSOMAL PROTEIN S27"/>
    <property type="match status" value="1"/>
</dbReference>
<name>E3PYC9_9MICR</name>
<comment type="similarity">
    <text evidence="2">Belongs to the eukaryotic ribosomal protein eS27 family.</text>
</comment>
<evidence type="ECO:0000313" key="6">
    <source>
        <dbReference type="EMBL" id="CBH28894.1"/>
    </source>
</evidence>
<dbReference type="VEuPathDB" id="MicrosporidiaDB:H311_04457"/>
<dbReference type="Pfam" id="PF01667">
    <property type="entry name" value="Ribosomal_S27e"/>
    <property type="match status" value="1"/>
</dbReference>
<evidence type="ECO:0000256" key="2">
    <source>
        <dbReference type="ARBA" id="ARBA00010919"/>
    </source>
</evidence>
<dbReference type="VEuPathDB" id="MicrosporidiaDB:H312_03228"/>
<dbReference type="SUPFAM" id="SSF57829">
    <property type="entry name" value="Zn-binding ribosomal proteins"/>
    <property type="match status" value="1"/>
</dbReference>
<reference evidence="6" key="2">
    <citation type="submission" date="2010-10" db="EMBL/GenBank/DDBJ databases">
        <title>Identification of transcriptional signals in Encephalitozoon cuniculi widespread among Microsporidian phylum: Tool for structural genome annotation.</title>
        <authorList>
            <person name="Peyretaillade E."/>
            <person name="Goncalves O."/>
            <person name="Terrat S."/>
            <person name="Dugat-Bony E."/>
            <person name="Wincker P."/>
            <person name="Cornman R.S."/>
            <person name="Evans J.D."/>
            <person name="Delbac F."/>
            <person name="Peyret P."/>
        </authorList>
    </citation>
    <scope>NUCLEOTIDE SEQUENCE</scope>
    <source>
        <strain evidence="6">Undeen</strain>
    </source>
</reference>
<sequence>MTDKESQLPSYLQLKTANKCKKLIPEPNGAFLDVKCKECSNNSLIYTHSQTKIACKGCGYVLITPSGGKGLLGENILFRPFVKKRD</sequence>
<evidence type="ECO:0000256" key="4">
    <source>
        <dbReference type="ARBA" id="ARBA00022980"/>
    </source>
</evidence>
<dbReference type="GO" id="GO:0003735">
    <property type="term" value="F:structural constituent of ribosome"/>
    <property type="evidence" value="ECO:0007669"/>
    <property type="project" value="InterPro"/>
</dbReference>
<accession>E3PYC9</accession>
<dbReference type="InterPro" id="IPR000592">
    <property type="entry name" value="Ribosomal_eS27"/>
</dbReference>
<evidence type="ECO:0000256" key="1">
    <source>
        <dbReference type="ARBA" id="ARBA00001947"/>
    </source>
</evidence>
<dbReference type="GO" id="GO:1990904">
    <property type="term" value="C:ribonucleoprotein complex"/>
    <property type="evidence" value="ECO:0007669"/>
    <property type="project" value="UniProtKB-KW"/>
</dbReference>
<dbReference type="HAMAP" id="MF_00371">
    <property type="entry name" value="Ribosomal_eS27"/>
    <property type="match status" value="1"/>
</dbReference>
<evidence type="ECO:0000256" key="5">
    <source>
        <dbReference type="ARBA" id="ARBA00023274"/>
    </source>
</evidence>
<dbReference type="GO" id="GO:0005840">
    <property type="term" value="C:ribosome"/>
    <property type="evidence" value="ECO:0007669"/>
    <property type="project" value="UniProtKB-KW"/>
</dbReference>
<protein>
    <submittedName>
        <fullName evidence="6">40S RIBOSOMAL PROTEIN S27</fullName>
    </submittedName>
</protein>
<comment type="cofactor">
    <cofactor evidence="1">
        <name>Zn(2+)</name>
        <dbReference type="ChEBI" id="CHEBI:29105"/>
    </cofactor>
</comment>
<keyword evidence="5" id="KW-0687">Ribonucleoprotein</keyword>
<organism evidence="6">
    <name type="scientific">Anncaliia algerae</name>
    <dbReference type="NCBI Taxonomy" id="723287"/>
    <lineage>
        <taxon>Eukaryota</taxon>
        <taxon>Fungi</taxon>
        <taxon>Fungi incertae sedis</taxon>
        <taxon>Microsporidia</taxon>
        <taxon>Tubulinosematoidea</taxon>
        <taxon>Tubulinosematidae</taxon>
        <taxon>Anncaliia</taxon>
    </lineage>
</organism>
<proteinExistence type="inferred from homology"/>
<keyword evidence="4 6" id="KW-0689">Ribosomal protein</keyword>
<dbReference type="Gene3D" id="2.20.25.100">
    <property type="entry name" value="Zn-binding ribosomal proteins"/>
    <property type="match status" value="1"/>
</dbReference>
<dbReference type="InterPro" id="IPR011332">
    <property type="entry name" value="Ribosomal_zn-bd"/>
</dbReference>